<dbReference type="HOGENOM" id="CLU_046483_2_1_0"/>
<dbReference type="Pfam" id="PF00380">
    <property type="entry name" value="Ribosomal_S9"/>
    <property type="match status" value="1"/>
</dbReference>
<dbReference type="GO" id="GO:0003735">
    <property type="term" value="F:structural constituent of ribosome"/>
    <property type="evidence" value="ECO:0007669"/>
    <property type="project" value="InterPro"/>
</dbReference>
<feature type="region of interest" description="Disordered" evidence="7">
    <location>
        <begin position="108"/>
        <end position="131"/>
    </location>
</feature>
<evidence type="ECO:0000256" key="6">
    <source>
        <dbReference type="RuleBase" id="RU003815"/>
    </source>
</evidence>
<feature type="compositionally biased region" description="Basic residues" evidence="7">
    <location>
        <begin position="122"/>
        <end position="131"/>
    </location>
</feature>
<dbReference type="SUPFAM" id="SSF54211">
    <property type="entry name" value="Ribosomal protein S5 domain 2-like"/>
    <property type="match status" value="1"/>
</dbReference>
<dbReference type="InterPro" id="IPR020574">
    <property type="entry name" value="Ribosomal_uS9_CS"/>
</dbReference>
<protein>
    <recommendedName>
        <fullName evidence="4 5">Small ribosomal subunit protein uS9</fullName>
    </recommendedName>
</protein>
<evidence type="ECO:0000256" key="4">
    <source>
        <dbReference type="ARBA" id="ARBA00035259"/>
    </source>
</evidence>
<dbReference type="InterPro" id="IPR000754">
    <property type="entry name" value="Ribosomal_uS9"/>
</dbReference>
<accession>B2KEZ6</accession>
<sequence length="131" mass="14466">MTKTKTSQVGRRKTSIATAELIKGKGKITVNAKPMEEYFVHSAKYQKDVKAPLTVTNTEKEYDVIAKVQGGGVSSQAGAIRHAIARSLAAVSEDFKKAVKKAGYLTRDPRMVERKKPGQPGARKRFQFSKR</sequence>
<evidence type="ECO:0000256" key="3">
    <source>
        <dbReference type="ARBA" id="ARBA00023274"/>
    </source>
</evidence>
<dbReference type="EMBL" id="CP001055">
    <property type="protein sequence ID" value="ACC99092.1"/>
    <property type="molecule type" value="Genomic_DNA"/>
</dbReference>
<dbReference type="PANTHER" id="PTHR21569">
    <property type="entry name" value="RIBOSOMAL PROTEIN S9"/>
    <property type="match status" value="1"/>
</dbReference>
<keyword evidence="9" id="KW-1185">Reference proteome</keyword>
<evidence type="ECO:0000256" key="5">
    <source>
        <dbReference type="HAMAP-Rule" id="MF_00532"/>
    </source>
</evidence>
<dbReference type="NCBIfam" id="NF001099">
    <property type="entry name" value="PRK00132.1"/>
    <property type="match status" value="1"/>
</dbReference>
<dbReference type="Gene3D" id="3.30.230.10">
    <property type="match status" value="1"/>
</dbReference>
<dbReference type="PANTHER" id="PTHR21569:SF1">
    <property type="entry name" value="SMALL RIBOSOMAL SUBUNIT PROTEIN US9M"/>
    <property type="match status" value="1"/>
</dbReference>
<evidence type="ECO:0000256" key="7">
    <source>
        <dbReference type="SAM" id="MobiDB-lite"/>
    </source>
</evidence>
<evidence type="ECO:0000313" key="8">
    <source>
        <dbReference type="EMBL" id="ACC99092.1"/>
    </source>
</evidence>
<keyword evidence="2 5" id="KW-0689">Ribosomal protein</keyword>
<dbReference type="GO" id="GO:0015935">
    <property type="term" value="C:small ribosomal subunit"/>
    <property type="evidence" value="ECO:0007669"/>
    <property type="project" value="UniProtKB-ARBA"/>
</dbReference>
<dbReference type="HAMAP" id="MF_00532_B">
    <property type="entry name" value="Ribosomal_uS9_B"/>
    <property type="match status" value="1"/>
</dbReference>
<evidence type="ECO:0000313" key="9">
    <source>
        <dbReference type="Proteomes" id="UP000001029"/>
    </source>
</evidence>
<name>B2KEZ6_ELUMP</name>
<gene>
    <name evidence="5" type="primary">rpsI</name>
    <name evidence="8" type="ordered locus">Emin_1546</name>
</gene>
<dbReference type="InterPro" id="IPR014721">
    <property type="entry name" value="Ribsml_uS5_D2-typ_fold_subgr"/>
</dbReference>
<evidence type="ECO:0000256" key="1">
    <source>
        <dbReference type="ARBA" id="ARBA00005251"/>
    </source>
</evidence>
<keyword evidence="3 5" id="KW-0687">Ribonucleoprotein</keyword>
<dbReference type="Proteomes" id="UP000001029">
    <property type="component" value="Chromosome"/>
</dbReference>
<dbReference type="STRING" id="445932.Emin_1546"/>
<dbReference type="KEGG" id="emi:Emin_1546"/>
<dbReference type="AlphaFoldDB" id="B2KEZ6"/>
<dbReference type="FunFam" id="3.30.230.10:FF:000001">
    <property type="entry name" value="30S ribosomal protein S9"/>
    <property type="match status" value="1"/>
</dbReference>
<dbReference type="OrthoDB" id="9803965at2"/>
<evidence type="ECO:0000256" key="2">
    <source>
        <dbReference type="ARBA" id="ARBA00022980"/>
    </source>
</evidence>
<dbReference type="GO" id="GO:0003723">
    <property type="term" value="F:RNA binding"/>
    <property type="evidence" value="ECO:0007669"/>
    <property type="project" value="TreeGrafter"/>
</dbReference>
<organism evidence="8 9">
    <name type="scientific">Elusimicrobium minutum (strain Pei191)</name>
    <dbReference type="NCBI Taxonomy" id="445932"/>
    <lineage>
        <taxon>Bacteria</taxon>
        <taxon>Pseudomonadati</taxon>
        <taxon>Elusimicrobiota</taxon>
        <taxon>Elusimicrobia</taxon>
        <taxon>Elusimicrobiales</taxon>
        <taxon>Elusimicrobiaceae</taxon>
        <taxon>Elusimicrobium</taxon>
    </lineage>
</organism>
<dbReference type="PROSITE" id="PS00360">
    <property type="entry name" value="RIBOSOMAL_S9"/>
    <property type="match status" value="1"/>
</dbReference>
<dbReference type="InterPro" id="IPR020568">
    <property type="entry name" value="Ribosomal_Su5_D2-typ_SF"/>
</dbReference>
<reference evidence="8 9" key="1">
    <citation type="journal article" date="2009" name="Appl. Environ. Microbiol.">
        <title>Genomic analysis of 'Elusimicrobium minutum,' the first cultivated representative of the phylum 'Elusimicrobia' (formerly termite group 1).</title>
        <authorList>
            <person name="Herlemann D.P.R."/>
            <person name="Geissinger O."/>
            <person name="Ikeda-Ohtsubo W."/>
            <person name="Kunin V."/>
            <person name="Sun H."/>
            <person name="Lapidus A."/>
            <person name="Hugenholtz P."/>
            <person name="Brune A."/>
        </authorList>
    </citation>
    <scope>NUCLEOTIDE SEQUENCE [LARGE SCALE GENOMIC DNA]</scope>
    <source>
        <strain evidence="8 9">Pei191</strain>
    </source>
</reference>
<proteinExistence type="inferred from homology"/>
<dbReference type="GO" id="GO:0006412">
    <property type="term" value="P:translation"/>
    <property type="evidence" value="ECO:0007669"/>
    <property type="project" value="UniProtKB-UniRule"/>
</dbReference>
<dbReference type="InterPro" id="IPR023035">
    <property type="entry name" value="Ribosomal_uS9_bac/plastid"/>
</dbReference>
<dbReference type="GO" id="GO:0005737">
    <property type="term" value="C:cytoplasm"/>
    <property type="evidence" value="ECO:0007669"/>
    <property type="project" value="UniProtKB-ARBA"/>
</dbReference>
<comment type="similarity">
    <text evidence="1 5 6">Belongs to the universal ribosomal protein uS9 family.</text>
</comment>
<dbReference type="RefSeq" id="WP_012415706.1">
    <property type="nucleotide sequence ID" value="NC_010644.1"/>
</dbReference>